<evidence type="ECO:0000259" key="15">
    <source>
        <dbReference type="PROSITE" id="PS50011"/>
    </source>
</evidence>
<comment type="subcellular location">
    <subcellularLocation>
        <location evidence="1">Membrane</location>
        <topology evidence="1">Single-pass type I membrane protein</topology>
    </subcellularLocation>
</comment>
<dbReference type="OrthoDB" id="4062651at2759"/>
<dbReference type="InterPro" id="IPR000152">
    <property type="entry name" value="EGF-type_Asp/Asn_hydroxyl_site"/>
</dbReference>
<dbReference type="CDD" id="cd00054">
    <property type="entry name" value="EGF_CA"/>
    <property type="match status" value="1"/>
</dbReference>
<dbReference type="PROSITE" id="PS00107">
    <property type="entry name" value="PROTEIN_KINASE_ATP"/>
    <property type="match status" value="1"/>
</dbReference>
<keyword evidence="5 14" id="KW-0732">Signal</keyword>
<sequence length="736" mass="81664">MSVIVFLLFVFLTTTTTGTVTASTLLPSCKAKCGDVDIPYPFGIGDGCYAKEYGDFRINCWGNSAAFLSDSVYEIVDISVTGELRIKGSTGFDCYDRSGERTYYFPSVNLSNLPFTFSHTRNKFVVIGCDTNAYIWDQYDTRYSGGCMSYCESLDSFKGMPNGSSCSGLGCCDVSIPRGIKSYITGITTYYSYKYSMDFNHCGFIFLAQQGQYTFSVSDLNSTRLELQTRPIVLDWSIGGQTCEEAKKNRTVPYACRSDNSECIESNNAVGYLCNCSKGYQGNPYLPRGCQDINECDRSPNVCPSNATCDNTRGGYDCKCQSGYRLNINFPGGCEGLGSGLLVLLSASAFTCWGCQRRKLADQRKKVAEFRQRTFEHNGGPLLQQYTSSHPGNTFRIFTEEDLAKATSGFADDQIIGRGGHGVVYLGRMEDDTLVAIKKSKMMDERESKEFAREMAILSQINHVNVVKILGCCVEVEVPMLVYEFVPGGTLFDVIHRRNERAPISLEVSLRIATEVADALAYLHSYASPPILHKDVKTSNILLDENYRAKISDFGASCFAPVDETEIATVVQGTCGYLDPEYLQTYQFSEKSDVYSFGVVLVELLTRRKPLHLQGPVDERGLAVSFVSLLSQGKLEKILDAQLLAEGDAERVREIGELAGRCLSVKGADRPSMKEVSMALHLLRSSDEHPWIPQHTPEEVERLLDREQATAYDSADVVNSYLCRKNHTILEIEAGR</sequence>
<evidence type="ECO:0000256" key="7">
    <source>
        <dbReference type="ARBA" id="ARBA00022741"/>
    </source>
</evidence>
<dbReference type="GO" id="GO:0005886">
    <property type="term" value="C:plasma membrane"/>
    <property type="evidence" value="ECO:0007669"/>
    <property type="project" value="TreeGrafter"/>
</dbReference>
<dbReference type="Pfam" id="PF07645">
    <property type="entry name" value="EGF_CA"/>
    <property type="match status" value="1"/>
</dbReference>
<feature type="binding site" evidence="13">
    <location>
        <position position="439"/>
    </location>
    <ligand>
        <name>ATP</name>
        <dbReference type="ChEBI" id="CHEBI:30616"/>
    </ligand>
</feature>
<dbReference type="InterPro" id="IPR000742">
    <property type="entry name" value="EGF"/>
</dbReference>
<evidence type="ECO:0000256" key="4">
    <source>
        <dbReference type="ARBA" id="ARBA00022679"/>
    </source>
</evidence>
<dbReference type="SMART" id="SM00181">
    <property type="entry name" value="EGF"/>
    <property type="match status" value="2"/>
</dbReference>
<evidence type="ECO:0000256" key="1">
    <source>
        <dbReference type="ARBA" id="ARBA00004479"/>
    </source>
</evidence>
<keyword evidence="7 13" id="KW-0547">Nucleotide-binding</keyword>
<dbReference type="FunFam" id="2.10.25.10:FF:000038">
    <property type="entry name" value="Fibrillin 2"/>
    <property type="match status" value="1"/>
</dbReference>
<evidence type="ECO:0000256" key="6">
    <source>
        <dbReference type="ARBA" id="ARBA00022737"/>
    </source>
</evidence>
<dbReference type="SUPFAM" id="SSF56112">
    <property type="entry name" value="Protein kinase-like (PK-like)"/>
    <property type="match status" value="1"/>
</dbReference>
<evidence type="ECO:0000256" key="13">
    <source>
        <dbReference type="PROSITE-ProRule" id="PRU10141"/>
    </source>
</evidence>
<keyword evidence="2" id="KW-0723">Serine/threonine-protein kinase</keyword>
<evidence type="ECO:0000256" key="11">
    <source>
        <dbReference type="ARBA" id="ARBA00023180"/>
    </source>
</evidence>
<evidence type="ECO:0000313" key="17">
    <source>
        <dbReference type="EMBL" id="CAA7395519.1"/>
    </source>
</evidence>
<feature type="domain" description="Protein kinase" evidence="15">
    <location>
        <begin position="410"/>
        <end position="692"/>
    </location>
</feature>
<dbReference type="PROSITE" id="PS00010">
    <property type="entry name" value="ASX_HYDROXYL"/>
    <property type="match status" value="1"/>
</dbReference>
<keyword evidence="8" id="KW-0418">Kinase</keyword>
<evidence type="ECO:0000256" key="2">
    <source>
        <dbReference type="ARBA" id="ARBA00022527"/>
    </source>
</evidence>
<dbReference type="Proteomes" id="UP000663760">
    <property type="component" value="Chromosome 4"/>
</dbReference>
<evidence type="ECO:0000256" key="14">
    <source>
        <dbReference type="SAM" id="SignalP"/>
    </source>
</evidence>
<dbReference type="SMART" id="SM00179">
    <property type="entry name" value="EGF_CA"/>
    <property type="match status" value="1"/>
</dbReference>
<dbReference type="InterPro" id="IPR018097">
    <property type="entry name" value="EGF_Ca-bd_CS"/>
</dbReference>
<dbReference type="FunFam" id="2.10.25.10:FF:000628">
    <property type="entry name" value="Wall-associated receptor kinase 2"/>
    <property type="match status" value="1"/>
</dbReference>
<proteinExistence type="predicted"/>
<reference evidence="17" key="1">
    <citation type="submission" date="2020-02" db="EMBL/GenBank/DDBJ databases">
        <authorList>
            <person name="Scholz U."/>
            <person name="Mascher M."/>
            <person name="Fiebig A."/>
        </authorList>
    </citation>
    <scope>NUCLEOTIDE SEQUENCE</scope>
</reference>
<evidence type="ECO:0000256" key="3">
    <source>
        <dbReference type="ARBA" id="ARBA00022536"/>
    </source>
</evidence>
<evidence type="ECO:0000256" key="8">
    <source>
        <dbReference type="ARBA" id="ARBA00022777"/>
    </source>
</evidence>
<dbReference type="PANTHER" id="PTHR27005">
    <property type="entry name" value="WALL-ASSOCIATED RECEPTOR KINASE-LIKE 21"/>
    <property type="match status" value="1"/>
</dbReference>
<feature type="signal peptide" evidence="14">
    <location>
        <begin position="1"/>
        <end position="18"/>
    </location>
</feature>
<dbReference type="PROSITE" id="PS50011">
    <property type="entry name" value="PROTEIN_KINASE_DOM"/>
    <property type="match status" value="1"/>
</dbReference>
<dbReference type="AlphaFoldDB" id="A0A7I8KCK0"/>
<evidence type="ECO:0000256" key="10">
    <source>
        <dbReference type="ARBA" id="ARBA00023157"/>
    </source>
</evidence>
<evidence type="ECO:0000259" key="16">
    <source>
        <dbReference type="PROSITE" id="PS50026"/>
    </source>
</evidence>
<organism evidence="17 18">
    <name type="scientific">Spirodela intermedia</name>
    <name type="common">Intermediate duckweed</name>
    <dbReference type="NCBI Taxonomy" id="51605"/>
    <lineage>
        <taxon>Eukaryota</taxon>
        <taxon>Viridiplantae</taxon>
        <taxon>Streptophyta</taxon>
        <taxon>Embryophyta</taxon>
        <taxon>Tracheophyta</taxon>
        <taxon>Spermatophyta</taxon>
        <taxon>Magnoliopsida</taxon>
        <taxon>Liliopsida</taxon>
        <taxon>Araceae</taxon>
        <taxon>Lemnoideae</taxon>
        <taxon>Spirodela</taxon>
    </lineage>
</organism>
<dbReference type="Gene3D" id="3.30.200.20">
    <property type="entry name" value="Phosphorylase Kinase, domain 1"/>
    <property type="match status" value="1"/>
</dbReference>
<dbReference type="Gene3D" id="2.10.25.10">
    <property type="entry name" value="Laminin"/>
    <property type="match status" value="1"/>
</dbReference>
<dbReference type="InterPro" id="IPR001881">
    <property type="entry name" value="EGF-like_Ca-bd_dom"/>
</dbReference>
<dbReference type="Gene3D" id="1.10.510.10">
    <property type="entry name" value="Transferase(Phosphotransferase) domain 1"/>
    <property type="match status" value="1"/>
</dbReference>
<dbReference type="GO" id="GO:0004674">
    <property type="term" value="F:protein serine/threonine kinase activity"/>
    <property type="evidence" value="ECO:0007669"/>
    <property type="project" value="UniProtKB-KW"/>
</dbReference>
<evidence type="ECO:0000256" key="5">
    <source>
        <dbReference type="ARBA" id="ARBA00022729"/>
    </source>
</evidence>
<keyword evidence="18" id="KW-1185">Reference proteome</keyword>
<evidence type="ECO:0000313" key="18">
    <source>
        <dbReference type="Proteomes" id="UP000663760"/>
    </source>
</evidence>
<comment type="caution">
    <text evidence="12">Lacks conserved residue(s) required for the propagation of feature annotation.</text>
</comment>
<dbReference type="InterPro" id="IPR008271">
    <property type="entry name" value="Ser/Thr_kinase_AS"/>
</dbReference>
<feature type="domain" description="EGF-like" evidence="16">
    <location>
        <begin position="292"/>
        <end position="335"/>
    </location>
</feature>
<gene>
    <name evidence="17" type="ORF">SI8410_04006180</name>
</gene>
<dbReference type="SUPFAM" id="SSF57196">
    <property type="entry name" value="EGF/Laminin"/>
    <property type="match status" value="1"/>
</dbReference>
<evidence type="ECO:0000256" key="9">
    <source>
        <dbReference type="ARBA" id="ARBA00022840"/>
    </source>
</evidence>
<keyword evidence="6" id="KW-0677">Repeat</keyword>
<dbReference type="InterPro" id="IPR025287">
    <property type="entry name" value="WAK_GUB"/>
</dbReference>
<dbReference type="Pfam" id="PF13947">
    <property type="entry name" value="GUB_WAK_bind"/>
    <property type="match status" value="1"/>
</dbReference>
<dbReference type="InterPro" id="IPR011009">
    <property type="entry name" value="Kinase-like_dom_sf"/>
</dbReference>
<keyword evidence="10" id="KW-1015">Disulfide bond</keyword>
<protein>
    <submittedName>
        <fullName evidence="17">Uncharacterized protein</fullName>
    </submittedName>
</protein>
<dbReference type="PROSITE" id="PS00108">
    <property type="entry name" value="PROTEIN_KINASE_ST"/>
    <property type="match status" value="1"/>
</dbReference>
<keyword evidence="9 13" id="KW-0067">ATP-binding</keyword>
<name>A0A7I8KCK0_SPIIN</name>
<dbReference type="GO" id="GO:0030247">
    <property type="term" value="F:polysaccharide binding"/>
    <property type="evidence" value="ECO:0007669"/>
    <property type="project" value="InterPro"/>
</dbReference>
<dbReference type="PROSITE" id="PS01187">
    <property type="entry name" value="EGF_CA"/>
    <property type="match status" value="1"/>
</dbReference>
<dbReference type="FunFam" id="3.30.200.20:FF:000337">
    <property type="entry name" value="Wall-associated receptor kinase 3"/>
    <property type="match status" value="1"/>
</dbReference>
<dbReference type="InterPro" id="IPR000719">
    <property type="entry name" value="Prot_kinase_dom"/>
</dbReference>
<dbReference type="EMBL" id="LR746267">
    <property type="protein sequence ID" value="CAA7395519.1"/>
    <property type="molecule type" value="Genomic_DNA"/>
</dbReference>
<accession>A0A7I8KCK0</accession>
<keyword evidence="4" id="KW-0808">Transferase</keyword>
<dbReference type="GO" id="GO:0007166">
    <property type="term" value="P:cell surface receptor signaling pathway"/>
    <property type="evidence" value="ECO:0007669"/>
    <property type="project" value="InterPro"/>
</dbReference>
<dbReference type="GO" id="GO:0005509">
    <property type="term" value="F:calcium ion binding"/>
    <property type="evidence" value="ECO:0007669"/>
    <property type="project" value="InterPro"/>
</dbReference>
<evidence type="ECO:0000256" key="12">
    <source>
        <dbReference type="PROSITE-ProRule" id="PRU00076"/>
    </source>
</evidence>
<dbReference type="SMART" id="SM00220">
    <property type="entry name" value="S_TKc"/>
    <property type="match status" value="1"/>
</dbReference>
<dbReference type="PANTHER" id="PTHR27005:SF479">
    <property type="entry name" value="OS06G0706600 PROTEIN"/>
    <property type="match status" value="1"/>
</dbReference>
<dbReference type="InterPro" id="IPR017441">
    <property type="entry name" value="Protein_kinase_ATP_BS"/>
</dbReference>
<dbReference type="InterPro" id="IPR049883">
    <property type="entry name" value="NOTCH1_EGF-like"/>
</dbReference>
<dbReference type="InterPro" id="IPR045274">
    <property type="entry name" value="WAK-like"/>
</dbReference>
<keyword evidence="3 12" id="KW-0245">EGF-like domain</keyword>
<dbReference type="GO" id="GO:0005524">
    <property type="term" value="F:ATP binding"/>
    <property type="evidence" value="ECO:0007669"/>
    <property type="project" value="UniProtKB-UniRule"/>
</dbReference>
<dbReference type="Pfam" id="PF00069">
    <property type="entry name" value="Pkinase"/>
    <property type="match status" value="1"/>
</dbReference>
<dbReference type="CDD" id="cd14066">
    <property type="entry name" value="STKc_IRAK"/>
    <property type="match status" value="1"/>
</dbReference>
<dbReference type="PROSITE" id="PS50026">
    <property type="entry name" value="EGF_3"/>
    <property type="match status" value="1"/>
</dbReference>
<dbReference type="FunFam" id="1.10.510.10:FF:000084">
    <property type="entry name" value="Wall-associated receptor kinase 2"/>
    <property type="match status" value="1"/>
</dbReference>
<feature type="chain" id="PRO_5029682415" evidence="14">
    <location>
        <begin position="19"/>
        <end position="736"/>
    </location>
</feature>
<keyword evidence="11" id="KW-0325">Glycoprotein</keyword>